<organism evidence="1 2">
    <name type="scientific">Dichelobacter nodosus (strain VCS1703A)</name>
    <dbReference type="NCBI Taxonomy" id="246195"/>
    <lineage>
        <taxon>Bacteria</taxon>
        <taxon>Pseudomonadati</taxon>
        <taxon>Pseudomonadota</taxon>
        <taxon>Gammaproteobacteria</taxon>
        <taxon>Cardiobacteriales</taxon>
        <taxon>Cardiobacteriaceae</taxon>
        <taxon>Dichelobacter</taxon>
    </lineage>
</organism>
<dbReference type="Proteomes" id="UP000000248">
    <property type="component" value="Chromosome"/>
</dbReference>
<keyword evidence="2" id="KW-1185">Reference proteome</keyword>
<dbReference type="AlphaFoldDB" id="A5EWB7"/>
<dbReference type="EMBL" id="CP000513">
    <property type="protein sequence ID" value="ABQ14244.1"/>
    <property type="molecule type" value="Genomic_DNA"/>
</dbReference>
<proteinExistence type="predicted"/>
<protein>
    <submittedName>
        <fullName evidence="1">Uncharacterized protein</fullName>
    </submittedName>
</protein>
<evidence type="ECO:0000313" key="2">
    <source>
        <dbReference type="Proteomes" id="UP000000248"/>
    </source>
</evidence>
<sequence>MIVVTKKDKALEKTAVERIEHQHLKALCMSILLIMR</sequence>
<reference evidence="1 2" key="1">
    <citation type="journal article" date="2007" name="Nat. Biotechnol.">
        <title>Genome sequence and identification of candidate vaccine antigens from the animal pathogen Dichelobacter nodosus.</title>
        <authorList>
            <person name="Myers G.S."/>
            <person name="Parker D."/>
            <person name="Al-Hasani K."/>
            <person name="Kennan R.M."/>
            <person name="Seemann T."/>
            <person name="Ren Q."/>
            <person name="Badger J.H."/>
            <person name="Selengut J.D."/>
            <person name="Deboy R.T."/>
            <person name="Tettelin H."/>
            <person name="Boyce J.D."/>
            <person name="McCarl V.P."/>
            <person name="Han X."/>
            <person name="Nelson W.C."/>
            <person name="Madupu R."/>
            <person name="Mohamoud Y."/>
            <person name="Holley T."/>
            <person name="Fedorova N."/>
            <person name="Khouri H."/>
            <person name="Bottomley S.P."/>
            <person name="Whittington R.J."/>
            <person name="Adler B."/>
            <person name="Songer J.G."/>
            <person name="Rood J.I."/>
            <person name="Paulsen I.T."/>
        </authorList>
    </citation>
    <scope>NUCLEOTIDE SEQUENCE [LARGE SCALE GENOMIC DNA]</scope>
    <source>
        <strain evidence="1 2">VCS1703A</strain>
    </source>
</reference>
<gene>
    <name evidence="1" type="ordered locus">DNO_0262</name>
</gene>
<dbReference type="HOGENOM" id="CLU_3355844_0_0_6"/>
<evidence type="ECO:0000313" key="1">
    <source>
        <dbReference type="EMBL" id="ABQ14244.1"/>
    </source>
</evidence>
<name>A5EWB7_DICNV</name>
<dbReference type="KEGG" id="dno:DNO_0262"/>
<accession>A5EWB7</accession>